<dbReference type="InterPro" id="IPR020846">
    <property type="entry name" value="MFS_dom"/>
</dbReference>
<dbReference type="PANTHER" id="PTHR43124">
    <property type="entry name" value="PURINE EFFLUX PUMP PBUE"/>
    <property type="match status" value="1"/>
</dbReference>
<feature type="transmembrane region" description="Helical" evidence="6">
    <location>
        <begin position="89"/>
        <end position="110"/>
    </location>
</feature>
<keyword evidence="4 6" id="KW-1133">Transmembrane helix</keyword>
<evidence type="ECO:0000256" key="5">
    <source>
        <dbReference type="ARBA" id="ARBA00023136"/>
    </source>
</evidence>
<dbReference type="EMBL" id="CBLX010000008">
    <property type="protein sequence ID" value="CDG39069.1"/>
    <property type="molecule type" value="Genomic_DNA"/>
</dbReference>
<dbReference type="Proteomes" id="UP000027583">
    <property type="component" value="Unassembled WGS sequence"/>
</dbReference>
<dbReference type="InterPro" id="IPR011701">
    <property type="entry name" value="MFS"/>
</dbReference>
<evidence type="ECO:0000259" key="7">
    <source>
        <dbReference type="PROSITE" id="PS50850"/>
    </source>
</evidence>
<evidence type="ECO:0000313" key="8">
    <source>
        <dbReference type="EMBL" id="CDG39069.1"/>
    </source>
</evidence>
<dbReference type="AlphaFoldDB" id="A0A060QD43"/>
<feature type="transmembrane region" description="Helical" evidence="6">
    <location>
        <begin position="170"/>
        <end position="192"/>
    </location>
</feature>
<dbReference type="RefSeq" id="WP_031241640.1">
    <property type="nucleotide sequence ID" value="NZ_CBLX010000008.1"/>
</dbReference>
<feature type="transmembrane region" description="Helical" evidence="6">
    <location>
        <begin position="57"/>
        <end position="77"/>
    </location>
</feature>
<sequence length="400" mass="41342">MTGQGMGGNASLSTVSTIFFVLALGTFTLGTAEFAAMSLVPMIARGFGISEPQAGHIIVAYAAGVSVGAPLFALFGARFSRKHLLVGMMLFYALGNALSALCSGADWLLVCRFVTGLPHGAYFGVAGLVASCLVPPERRSRAVSRVILGLTIATIAGVPAADIIGQTLGWRWTFAVIALLSLITAGLVGWFVPRDRPRMGASIGNELRALRMVQVWLTLGVGVIGFGGIFCVYTYLASIMDHVTHVPAGYVPPMFALFGLGMTAGTLVCGWLADRWMMPTMGGVLIVGAVAMAFSPMAAHAFLPLAIVVFMIGASGGLSTVVQSRLLEVADGAEGLVAAFNQSAFNTANAIGPYLGGLAISAGAGWTSVGWVGLVLTLGGGVFFLISLRVQTRQAGSSQS</sequence>
<evidence type="ECO:0000256" key="1">
    <source>
        <dbReference type="ARBA" id="ARBA00004651"/>
    </source>
</evidence>
<dbReference type="InterPro" id="IPR050189">
    <property type="entry name" value="MFS_Efflux_Transporters"/>
</dbReference>
<name>A0A060QD43_9PROT</name>
<proteinExistence type="predicted"/>
<dbReference type="SUPFAM" id="SSF103473">
    <property type="entry name" value="MFS general substrate transporter"/>
    <property type="match status" value="1"/>
</dbReference>
<dbReference type="Pfam" id="PF07690">
    <property type="entry name" value="MFS_1"/>
    <property type="match status" value="1"/>
</dbReference>
<feature type="transmembrane region" description="Helical" evidence="6">
    <location>
        <begin position="368"/>
        <end position="388"/>
    </location>
</feature>
<keyword evidence="3 6" id="KW-0812">Transmembrane</keyword>
<comment type="subcellular location">
    <subcellularLocation>
        <location evidence="1">Cell membrane</location>
        <topology evidence="1">Multi-pass membrane protein</topology>
    </subcellularLocation>
</comment>
<evidence type="ECO:0000256" key="3">
    <source>
        <dbReference type="ARBA" id="ARBA00022692"/>
    </source>
</evidence>
<reference evidence="8 9" key="1">
    <citation type="journal article" date="2014" name="Genome Biol. Evol.">
        <title>Acetic acid bacteria genomes reveal functional traits for adaptation to life in insect guts.</title>
        <authorList>
            <person name="Chouaia B."/>
            <person name="Gaiarsa S."/>
            <person name="Crotti E."/>
            <person name="Comandatore F."/>
            <person name="Degli Esposti M."/>
            <person name="Ricci I."/>
            <person name="Alma A."/>
            <person name="Favia G."/>
            <person name="Bandi C."/>
            <person name="Daffonchio D."/>
        </authorList>
    </citation>
    <scope>NUCLEOTIDE SEQUENCE [LARGE SCALE GENOMIC DNA]</scope>
    <source>
        <strain evidence="8 9">SF2.1</strain>
    </source>
</reference>
<accession>A0A060QD43</accession>
<dbReference type="PROSITE" id="PS50850">
    <property type="entry name" value="MFS"/>
    <property type="match status" value="1"/>
</dbReference>
<feature type="transmembrane region" description="Helical" evidence="6">
    <location>
        <begin position="116"/>
        <end position="134"/>
    </location>
</feature>
<dbReference type="GO" id="GO:0022857">
    <property type="term" value="F:transmembrane transporter activity"/>
    <property type="evidence" value="ECO:0007669"/>
    <property type="project" value="InterPro"/>
</dbReference>
<reference evidence="8 9" key="2">
    <citation type="journal article" date="2014" name="PLoS ONE">
        <title>Evolution of mitochondria reconstructed from the energy metabolism of living bacteria.</title>
        <authorList>
            <person name="Degli Esposti M."/>
            <person name="Chouaia B."/>
            <person name="Comandatore F."/>
            <person name="Crotti E."/>
            <person name="Sassera D."/>
            <person name="Lievens P.M."/>
            <person name="Daffonchio D."/>
            <person name="Bandi C."/>
        </authorList>
    </citation>
    <scope>NUCLEOTIDE SEQUENCE [LARGE SCALE GENOMIC DNA]</scope>
    <source>
        <strain evidence="8 9">SF2.1</strain>
    </source>
</reference>
<comment type="caution">
    <text evidence="8">The sequence shown here is derived from an EMBL/GenBank/DDBJ whole genome shotgun (WGS) entry which is preliminary data.</text>
</comment>
<feature type="transmembrane region" description="Helical" evidence="6">
    <location>
        <begin position="12"/>
        <end position="37"/>
    </location>
</feature>
<dbReference type="InterPro" id="IPR036259">
    <property type="entry name" value="MFS_trans_sf"/>
</dbReference>
<evidence type="ECO:0000256" key="2">
    <source>
        <dbReference type="ARBA" id="ARBA00022475"/>
    </source>
</evidence>
<feature type="transmembrane region" description="Helical" evidence="6">
    <location>
        <begin position="255"/>
        <end position="273"/>
    </location>
</feature>
<dbReference type="PANTHER" id="PTHR43124:SF3">
    <property type="entry name" value="CHLORAMPHENICOL EFFLUX PUMP RV0191"/>
    <property type="match status" value="1"/>
</dbReference>
<keyword evidence="5 6" id="KW-0472">Membrane</keyword>
<gene>
    <name evidence="8" type="ORF">ASAP_1024</name>
</gene>
<dbReference type="Gene3D" id="1.20.1250.20">
    <property type="entry name" value="MFS general substrate transporter like domains"/>
    <property type="match status" value="2"/>
</dbReference>
<feature type="transmembrane region" description="Helical" evidence="6">
    <location>
        <begin position="213"/>
        <end position="235"/>
    </location>
</feature>
<dbReference type="GO" id="GO:0005886">
    <property type="term" value="C:plasma membrane"/>
    <property type="evidence" value="ECO:0007669"/>
    <property type="project" value="UniProtKB-SubCell"/>
</dbReference>
<feature type="domain" description="Major facilitator superfamily (MFS) profile" evidence="7">
    <location>
        <begin position="18"/>
        <end position="391"/>
    </location>
</feature>
<protein>
    <submittedName>
        <fullName evidence="8">MFS transporter</fullName>
    </submittedName>
</protein>
<evidence type="ECO:0000313" key="9">
    <source>
        <dbReference type="Proteomes" id="UP000027583"/>
    </source>
</evidence>
<feature type="transmembrane region" description="Helical" evidence="6">
    <location>
        <begin position="285"/>
        <end position="312"/>
    </location>
</feature>
<organism evidence="8 9">
    <name type="scientific">Asaia bogorensis</name>
    <dbReference type="NCBI Taxonomy" id="91915"/>
    <lineage>
        <taxon>Bacteria</taxon>
        <taxon>Pseudomonadati</taxon>
        <taxon>Pseudomonadota</taxon>
        <taxon>Alphaproteobacteria</taxon>
        <taxon>Acetobacterales</taxon>
        <taxon>Acetobacteraceae</taxon>
        <taxon>Asaia</taxon>
    </lineage>
</organism>
<evidence type="ECO:0000256" key="4">
    <source>
        <dbReference type="ARBA" id="ARBA00022989"/>
    </source>
</evidence>
<feature type="transmembrane region" description="Helical" evidence="6">
    <location>
        <begin position="146"/>
        <end position="164"/>
    </location>
</feature>
<dbReference type="CDD" id="cd17324">
    <property type="entry name" value="MFS_NepI_like"/>
    <property type="match status" value="1"/>
</dbReference>
<evidence type="ECO:0000256" key="6">
    <source>
        <dbReference type="SAM" id="Phobius"/>
    </source>
</evidence>
<dbReference type="eggNOG" id="COG2814">
    <property type="taxonomic scope" value="Bacteria"/>
</dbReference>
<keyword evidence="2" id="KW-1003">Cell membrane</keyword>